<accession>A0ABW1SB03</accession>
<dbReference type="RefSeq" id="WP_377379185.1">
    <property type="nucleotide sequence ID" value="NZ_JBHSSW010000013.1"/>
</dbReference>
<keyword evidence="2" id="KW-0762">Sugar transport</keyword>
<evidence type="ECO:0000313" key="2">
    <source>
        <dbReference type="EMBL" id="MFC6198719.1"/>
    </source>
</evidence>
<organism evidence="2 3">
    <name type="scientific">Ponticaulis profundi</name>
    <dbReference type="NCBI Taxonomy" id="2665222"/>
    <lineage>
        <taxon>Bacteria</taxon>
        <taxon>Pseudomonadati</taxon>
        <taxon>Pseudomonadota</taxon>
        <taxon>Alphaproteobacteria</taxon>
        <taxon>Hyphomonadales</taxon>
        <taxon>Hyphomonadaceae</taxon>
        <taxon>Ponticaulis</taxon>
    </lineage>
</organism>
<dbReference type="PANTHER" id="PTHR47738:SF1">
    <property type="entry name" value="NITROGEN REGULATORY PROTEIN"/>
    <property type="match status" value="1"/>
</dbReference>
<keyword evidence="2" id="KW-0813">Transport</keyword>
<dbReference type="Proteomes" id="UP001596303">
    <property type="component" value="Unassembled WGS sequence"/>
</dbReference>
<evidence type="ECO:0000313" key="3">
    <source>
        <dbReference type="Proteomes" id="UP001596303"/>
    </source>
</evidence>
<dbReference type="Pfam" id="PF00359">
    <property type="entry name" value="PTS_EIIA_2"/>
    <property type="match status" value="1"/>
</dbReference>
<protein>
    <submittedName>
        <fullName evidence="2">PTS sugar transporter subunit IIA</fullName>
    </submittedName>
</protein>
<name>A0ABW1SB03_9PROT</name>
<dbReference type="PANTHER" id="PTHR47738">
    <property type="entry name" value="PTS SYSTEM FRUCTOSE-LIKE EIIA COMPONENT-RELATED"/>
    <property type="match status" value="1"/>
</dbReference>
<dbReference type="InterPro" id="IPR016152">
    <property type="entry name" value="PTrfase/Anion_transptr"/>
</dbReference>
<feature type="domain" description="PTS EIIA type-2" evidence="1">
    <location>
        <begin position="7"/>
        <end position="150"/>
    </location>
</feature>
<dbReference type="InterPro" id="IPR051541">
    <property type="entry name" value="PTS_SugarTrans_NitroReg"/>
</dbReference>
<comment type="caution">
    <text evidence="2">The sequence shown here is derived from an EMBL/GenBank/DDBJ whole genome shotgun (WGS) entry which is preliminary data.</text>
</comment>
<dbReference type="InterPro" id="IPR002178">
    <property type="entry name" value="PTS_EIIA_type-2_dom"/>
</dbReference>
<evidence type="ECO:0000259" key="1">
    <source>
        <dbReference type="PROSITE" id="PS51094"/>
    </source>
</evidence>
<proteinExistence type="predicted"/>
<sequence length="156" mass="16683">MAKDLSDLLNGGPVLPALTCTSAKQVFTRMSAAMAAVTHVPEREILSAILEREQLGSTAVGHGVVLPHARLEGVTQPIGGFARLLTPVNFDSVDEQPCDLVFMLLAPDGAGADHLRALAKVARVMRQSELRDELRSAEDEQEIRMILGNQVTSTAA</sequence>
<gene>
    <name evidence="2" type="ORF">ACFQDM_11545</name>
</gene>
<reference evidence="3" key="1">
    <citation type="journal article" date="2019" name="Int. J. Syst. Evol. Microbiol.">
        <title>The Global Catalogue of Microorganisms (GCM) 10K type strain sequencing project: providing services to taxonomists for standard genome sequencing and annotation.</title>
        <authorList>
            <consortium name="The Broad Institute Genomics Platform"/>
            <consortium name="The Broad Institute Genome Sequencing Center for Infectious Disease"/>
            <person name="Wu L."/>
            <person name="Ma J."/>
        </authorList>
    </citation>
    <scope>NUCLEOTIDE SEQUENCE [LARGE SCALE GENOMIC DNA]</scope>
    <source>
        <strain evidence="3">CGMCC-1.15741</strain>
    </source>
</reference>
<dbReference type="PROSITE" id="PS51094">
    <property type="entry name" value="PTS_EIIA_TYPE_2"/>
    <property type="match status" value="1"/>
</dbReference>
<dbReference type="SUPFAM" id="SSF55804">
    <property type="entry name" value="Phoshotransferase/anion transport protein"/>
    <property type="match status" value="1"/>
</dbReference>
<dbReference type="CDD" id="cd00211">
    <property type="entry name" value="PTS_IIA_fru"/>
    <property type="match status" value="1"/>
</dbReference>
<keyword evidence="3" id="KW-1185">Reference proteome</keyword>
<dbReference type="Gene3D" id="3.40.930.10">
    <property type="entry name" value="Mannitol-specific EII, Chain A"/>
    <property type="match status" value="1"/>
</dbReference>
<dbReference type="EMBL" id="JBHSSW010000013">
    <property type="protein sequence ID" value="MFC6198719.1"/>
    <property type="molecule type" value="Genomic_DNA"/>
</dbReference>